<dbReference type="EC" id="6.1.1.9" evidence="2"/>
<dbReference type="GO" id="GO:0005829">
    <property type="term" value="C:cytosol"/>
    <property type="evidence" value="ECO:0007669"/>
    <property type="project" value="TreeGrafter"/>
</dbReference>
<dbReference type="PROSITE" id="PS00178">
    <property type="entry name" value="AA_TRNA_LIGASE_I"/>
    <property type="match status" value="1"/>
</dbReference>
<dbReference type="FunFam" id="1.10.287.380:FF:000001">
    <property type="entry name" value="Valine--tRNA ligase"/>
    <property type="match status" value="1"/>
</dbReference>
<dbReference type="OrthoDB" id="629407at2759"/>
<keyword evidence="3" id="KW-0963">Cytoplasm</keyword>
<dbReference type="InterPro" id="IPR001412">
    <property type="entry name" value="aa-tRNA-synth_I_CS"/>
</dbReference>
<dbReference type="SUPFAM" id="SSF52374">
    <property type="entry name" value="Nucleotidylyl transferase"/>
    <property type="match status" value="1"/>
</dbReference>
<evidence type="ECO:0000313" key="17">
    <source>
        <dbReference type="Proteomes" id="UP000000304"/>
    </source>
</evidence>
<evidence type="ECO:0000256" key="1">
    <source>
        <dbReference type="ARBA" id="ARBA00005594"/>
    </source>
</evidence>
<dbReference type="Gene3D" id="1.10.730.10">
    <property type="entry name" value="Isoleucyl-tRNA Synthetase, Domain 1"/>
    <property type="match status" value="1"/>
</dbReference>
<evidence type="ECO:0000259" key="15">
    <source>
        <dbReference type="Pfam" id="PF08264"/>
    </source>
</evidence>
<dbReference type="InterPro" id="IPR002303">
    <property type="entry name" value="Valyl-tRNA_ligase"/>
</dbReference>
<keyword evidence="4 12" id="KW-0436">Ligase</keyword>
<comment type="similarity">
    <text evidence="1 12">Belongs to the class-I aminoacyl-tRNA synthetase family.</text>
</comment>
<gene>
    <name evidence="16" type="primary">Dsim\GD10948</name>
    <name evidence="16" type="ORF">Dsim_GD10948</name>
</gene>
<feature type="compositionally biased region" description="Basic and acidic residues" evidence="13">
    <location>
        <begin position="18"/>
        <end position="33"/>
    </location>
</feature>
<dbReference type="InterPro" id="IPR009008">
    <property type="entry name" value="Val/Leu/Ile-tRNA-synth_edit"/>
</dbReference>
<evidence type="ECO:0000256" key="11">
    <source>
        <dbReference type="ARBA" id="ARBA00047552"/>
    </source>
</evidence>
<feature type="non-terminal residue" evidence="16">
    <location>
        <position position="1"/>
    </location>
</feature>
<evidence type="ECO:0000256" key="5">
    <source>
        <dbReference type="ARBA" id="ARBA00022741"/>
    </source>
</evidence>
<dbReference type="GO" id="GO:0005524">
    <property type="term" value="F:ATP binding"/>
    <property type="evidence" value="ECO:0007669"/>
    <property type="project" value="UniProtKB-KW"/>
</dbReference>
<dbReference type="SUPFAM" id="SSF50677">
    <property type="entry name" value="ValRS/IleRS/LeuRS editing domain"/>
    <property type="match status" value="1"/>
</dbReference>
<feature type="domain" description="Methionyl/Valyl/Leucyl/Isoleucyl-tRNA synthetase anticodon-binding" evidence="15">
    <location>
        <begin position="535"/>
        <end position="684"/>
    </location>
</feature>
<feature type="region of interest" description="Disordered" evidence="13">
    <location>
        <begin position="1"/>
        <end position="50"/>
    </location>
</feature>
<dbReference type="GO" id="GO:0006438">
    <property type="term" value="P:valyl-tRNA aminoacylation"/>
    <property type="evidence" value="ECO:0007669"/>
    <property type="project" value="InterPro"/>
</dbReference>
<dbReference type="FunFam" id="3.90.740.10:FF:000005">
    <property type="entry name" value="Valine--tRNA ligase, mitochondrial"/>
    <property type="match status" value="1"/>
</dbReference>
<dbReference type="PhylomeDB" id="B4QDZ1"/>
<evidence type="ECO:0000256" key="7">
    <source>
        <dbReference type="ARBA" id="ARBA00022917"/>
    </source>
</evidence>
<keyword evidence="8 12" id="KW-0030">Aminoacyl-tRNA synthetase</keyword>
<name>B4QDZ1_DROSI</name>
<feature type="domain" description="Aminoacyl-tRNA synthetase class Ia" evidence="14">
    <location>
        <begin position="65"/>
        <end position="495"/>
    </location>
</feature>
<dbReference type="InterPro" id="IPR013155">
    <property type="entry name" value="M/V/L/I-tRNA-synth_anticd-bd"/>
</dbReference>
<dbReference type="Pfam" id="PF00133">
    <property type="entry name" value="tRNA-synt_1"/>
    <property type="match status" value="1"/>
</dbReference>
<dbReference type="OMA" id="SAWYSFW"/>
<reference evidence="16 17" key="1">
    <citation type="journal article" date="2007" name="Nature">
        <title>Evolution of genes and genomes on the Drosophila phylogeny.</title>
        <authorList>
            <consortium name="Drosophila 12 Genomes Consortium"/>
            <person name="Clark A.G."/>
            <person name="Eisen M.B."/>
            <person name="Smith D.R."/>
            <person name="Bergman C.M."/>
            <person name="Oliver B."/>
            <person name="Markow T.A."/>
            <person name="Kaufman T.C."/>
            <person name="Kellis M."/>
            <person name="Gelbart W."/>
            <person name="Iyer V.N."/>
            <person name="Pollard D.A."/>
            <person name="Sackton T.B."/>
            <person name="Larracuente A.M."/>
            <person name="Singh N.D."/>
            <person name="Abad J.P."/>
            <person name="Abt D.N."/>
            <person name="Adryan B."/>
            <person name="Aguade M."/>
            <person name="Akashi H."/>
            <person name="Anderson W.W."/>
            <person name="Aquadro C.F."/>
            <person name="Ardell D.H."/>
            <person name="Arguello R."/>
            <person name="Artieri C.G."/>
            <person name="Barbash D.A."/>
            <person name="Barker D."/>
            <person name="Barsanti P."/>
            <person name="Batterham P."/>
            <person name="Batzoglou S."/>
            <person name="Begun D."/>
            <person name="Bhutkar A."/>
            <person name="Blanco E."/>
            <person name="Bosak S.A."/>
            <person name="Bradley R.K."/>
            <person name="Brand A.D."/>
            <person name="Brent M.R."/>
            <person name="Brooks A.N."/>
            <person name="Brown R.H."/>
            <person name="Butlin R.K."/>
            <person name="Caggese C."/>
            <person name="Calvi B.R."/>
            <person name="Bernardo de Carvalho A."/>
            <person name="Caspi A."/>
            <person name="Castrezana S."/>
            <person name="Celniker S.E."/>
            <person name="Chang J.L."/>
            <person name="Chapple C."/>
            <person name="Chatterji S."/>
            <person name="Chinwalla A."/>
            <person name="Civetta A."/>
            <person name="Clifton S.W."/>
            <person name="Comeron J.M."/>
            <person name="Costello J.C."/>
            <person name="Coyne J.A."/>
            <person name="Daub J."/>
            <person name="David R.G."/>
            <person name="Delcher A.L."/>
            <person name="Delehaunty K."/>
            <person name="Do C.B."/>
            <person name="Ebling H."/>
            <person name="Edwards K."/>
            <person name="Eickbush T."/>
            <person name="Evans J.D."/>
            <person name="Filipski A."/>
            <person name="Findeiss S."/>
            <person name="Freyhult E."/>
            <person name="Fulton L."/>
            <person name="Fulton R."/>
            <person name="Garcia A.C."/>
            <person name="Gardiner A."/>
            <person name="Garfield D.A."/>
            <person name="Garvin B.E."/>
            <person name="Gibson G."/>
            <person name="Gilbert D."/>
            <person name="Gnerre S."/>
            <person name="Godfrey J."/>
            <person name="Good R."/>
            <person name="Gotea V."/>
            <person name="Gravely B."/>
            <person name="Greenberg A.J."/>
            <person name="Griffiths-Jones S."/>
            <person name="Gross S."/>
            <person name="Guigo R."/>
            <person name="Gustafson E.A."/>
            <person name="Haerty W."/>
            <person name="Hahn M.W."/>
            <person name="Halligan D.L."/>
            <person name="Halpern A.L."/>
            <person name="Halter G.M."/>
            <person name="Han M.V."/>
            <person name="Heger A."/>
            <person name="Hillier L."/>
            <person name="Hinrichs A.S."/>
            <person name="Holmes I."/>
            <person name="Hoskins R.A."/>
            <person name="Hubisz M.J."/>
            <person name="Hultmark D."/>
            <person name="Huntley M.A."/>
            <person name="Jaffe D.B."/>
            <person name="Jagadeeshan S."/>
            <person name="Jeck W.R."/>
            <person name="Johnson J."/>
            <person name="Jones C.D."/>
            <person name="Jordan W.C."/>
            <person name="Karpen G.H."/>
            <person name="Kataoka E."/>
            <person name="Keightley P.D."/>
            <person name="Kheradpour P."/>
            <person name="Kirkness E.F."/>
            <person name="Koerich L.B."/>
            <person name="Kristiansen K."/>
            <person name="Kudrna D."/>
            <person name="Kulathinal R.J."/>
            <person name="Kumar S."/>
            <person name="Kwok R."/>
            <person name="Lander E."/>
            <person name="Langley C.H."/>
            <person name="Lapoint R."/>
            <person name="Lazzaro B.P."/>
            <person name="Lee S.J."/>
            <person name="Levesque L."/>
            <person name="Li R."/>
            <person name="Lin C.F."/>
            <person name="Lin M.F."/>
            <person name="Lindblad-Toh K."/>
            <person name="Llopart A."/>
            <person name="Long M."/>
            <person name="Low L."/>
            <person name="Lozovsky E."/>
            <person name="Lu J."/>
            <person name="Luo M."/>
            <person name="Machado C.A."/>
            <person name="Makalowski W."/>
            <person name="Marzo M."/>
            <person name="Matsuda M."/>
            <person name="Matzkin L."/>
            <person name="McAllister B."/>
            <person name="McBride C.S."/>
            <person name="McKernan B."/>
            <person name="McKernan K."/>
            <person name="Mendez-Lago M."/>
            <person name="Minx P."/>
            <person name="Mollenhauer M.U."/>
            <person name="Montooth K."/>
            <person name="Mount S.M."/>
            <person name="Mu X."/>
            <person name="Myers E."/>
            <person name="Negre B."/>
            <person name="Newfeld S."/>
            <person name="Nielsen R."/>
            <person name="Noor M.A."/>
            <person name="O'Grady P."/>
            <person name="Pachter L."/>
            <person name="Papaceit M."/>
            <person name="Parisi M.J."/>
            <person name="Parisi M."/>
            <person name="Parts L."/>
            <person name="Pedersen J.S."/>
            <person name="Pesole G."/>
            <person name="Phillippy A.M."/>
            <person name="Ponting C.P."/>
            <person name="Pop M."/>
            <person name="Porcelli D."/>
            <person name="Powell J.R."/>
            <person name="Prohaska S."/>
            <person name="Pruitt K."/>
            <person name="Puig M."/>
            <person name="Quesneville H."/>
            <person name="Ram K.R."/>
            <person name="Rand D."/>
            <person name="Rasmussen M.D."/>
            <person name="Reed L.K."/>
            <person name="Reenan R."/>
            <person name="Reily A."/>
            <person name="Remington K.A."/>
            <person name="Rieger T.T."/>
            <person name="Ritchie M.G."/>
            <person name="Robin C."/>
            <person name="Rogers Y.H."/>
            <person name="Rohde C."/>
            <person name="Rozas J."/>
            <person name="Rubenfield M.J."/>
            <person name="Ruiz A."/>
            <person name="Russo S."/>
            <person name="Salzberg S.L."/>
            <person name="Sanchez-Gracia A."/>
            <person name="Saranga D.J."/>
            <person name="Sato H."/>
            <person name="Schaeffer S.W."/>
            <person name="Schatz M.C."/>
            <person name="Schlenke T."/>
            <person name="Schwartz R."/>
            <person name="Segarra C."/>
            <person name="Singh R.S."/>
            <person name="Sirot L."/>
            <person name="Sirota M."/>
            <person name="Sisneros N.B."/>
            <person name="Smith C.D."/>
            <person name="Smith T.F."/>
            <person name="Spieth J."/>
            <person name="Stage D.E."/>
            <person name="Stark A."/>
            <person name="Stephan W."/>
            <person name="Strausberg R.L."/>
            <person name="Strempel S."/>
            <person name="Sturgill D."/>
            <person name="Sutton G."/>
            <person name="Sutton G.G."/>
            <person name="Tao W."/>
            <person name="Teichmann S."/>
            <person name="Tobari Y.N."/>
            <person name="Tomimura Y."/>
            <person name="Tsolas J.M."/>
            <person name="Valente V.L."/>
            <person name="Venter E."/>
            <person name="Venter J.C."/>
            <person name="Vicario S."/>
            <person name="Vieira F.G."/>
            <person name="Vilella A.J."/>
            <person name="Villasante A."/>
            <person name="Walenz B."/>
            <person name="Wang J."/>
            <person name="Wasserman M."/>
            <person name="Watts T."/>
            <person name="Wilson D."/>
            <person name="Wilson R.K."/>
            <person name="Wing R.A."/>
            <person name="Wolfner M.F."/>
            <person name="Wong A."/>
            <person name="Wong G.K."/>
            <person name="Wu C.I."/>
            <person name="Wu G."/>
            <person name="Yamamoto D."/>
            <person name="Yang H.P."/>
            <person name="Yang S.P."/>
            <person name="Yorke J.A."/>
            <person name="Yoshida K."/>
            <person name="Zdobnov E."/>
            <person name="Zhang P."/>
            <person name="Zhang Y."/>
            <person name="Zimin A.V."/>
            <person name="Baldwin J."/>
            <person name="Abdouelleil A."/>
            <person name="Abdulkadir J."/>
            <person name="Abebe A."/>
            <person name="Abera B."/>
            <person name="Abreu J."/>
            <person name="Acer S.C."/>
            <person name="Aftuck L."/>
            <person name="Alexander A."/>
            <person name="An P."/>
            <person name="Anderson E."/>
            <person name="Anderson S."/>
            <person name="Arachi H."/>
            <person name="Azer M."/>
            <person name="Bachantsang P."/>
            <person name="Barry A."/>
            <person name="Bayul T."/>
            <person name="Berlin A."/>
            <person name="Bessette D."/>
            <person name="Bloom T."/>
            <person name="Blye J."/>
            <person name="Boguslavskiy L."/>
            <person name="Bonnet C."/>
            <person name="Boukhgalter B."/>
            <person name="Bourzgui I."/>
            <person name="Brown A."/>
            <person name="Cahill P."/>
            <person name="Channer S."/>
            <person name="Cheshatsang Y."/>
            <person name="Chuda L."/>
            <person name="Citroen M."/>
            <person name="Collymore A."/>
            <person name="Cooke P."/>
            <person name="Costello M."/>
            <person name="D'Aco K."/>
            <person name="Daza R."/>
            <person name="De Haan G."/>
            <person name="DeGray S."/>
            <person name="DeMaso C."/>
            <person name="Dhargay N."/>
            <person name="Dooley K."/>
            <person name="Dooley E."/>
            <person name="Doricent M."/>
            <person name="Dorje P."/>
            <person name="Dorjee K."/>
            <person name="Dupes A."/>
            <person name="Elong R."/>
            <person name="Falk J."/>
            <person name="Farina A."/>
            <person name="Faro S."/>
            <person name="Ferguson D."/>
            <person name="Fisher S."/>
            <person name="Foley C.D."/>
            <person name="Franke A."/>
            <person name="Friedrich D."/>
            <person name="Gadbois L."/>
            <person name="Gearin G."/>
            <person name="Gearin C.R."/>
            <person name="Giannoukos G."/>
            <person name="Goode T."/>
            <person name="Graham J."/>
            <person name="Grandbois E."/>
            <person name="Grewal S."/>
            <person name="Gyaltsen K."/>
            <person name="Hafez N."/>
            <person name="Hagos B."/>
            <person name="Hall J."/>
            <person name="Henson C."/>
            <person name="Hollinger A."/>
            <person name="Honan T."/>
            <person name="Huard M.D."/>
            <person name="Hughes L."/>
            <person name="Hurhula B."/>
            <person name="Husby M.E."/>
            <person name="Kamat A."/>
            <person name="Kanga B."/>
            <person name="Kashin S."/>
            <person name="Khazanovich D."/>
            <person name="Kisner P."/>
            <person name="Lance K."/>
            <person name="Lara M."/>
            <person name="Lee W."/>
            <person name="Lennon N."/>
            <person name="Letendre F."/>
            <person name="LeVine R."/>
            <person name="Lipovsky A."/>
            <person name="Liu X."/>
            <person name="Liu J."/>
            <person name="Liu S."/>
            <person name="Lokyitsang T."/>
            <person name="Lokyitsang Y."/>
            <person name="Lubonja R."/>
            <person name="Lui A."/>
            <person name="MacDonald P."/>
            <person name="Magnisalis V."/>
            <person name="Maru K."/>
            <person name="Matthews C."/>
            <person name="McCusker W."/>
            <person name="McDonough S."/>
            <person name="Mehta T."/>
            <person name="Meldrim J."/>
            <person name="Meneus L."/>
            <person name="Mihai O."/>
            <person name="Mihalev A."/>
            <person name="Mihova T."/>
            <person name="Mittelman R."/>
            <person name="Mlenga V."/>
            <person name="Montmayeur A."/>
            <person name="Mulrain L."/>
            <person name="Navidi A."/>
            <person name="Naylor J."/>
            <person name="Negash T."/>
            <person name="Nguyen T."/>
            <person name="Nguyen N."/>
            <person name="Nicol R."/>
            <person name="Norbu C."/>
            <person name="Norbu N."/>
            <person name="Novod N."/>
            <person name="O'Neill B."/>
            <person name="Osman S."/>
            <person name="Markiewicz E."/>
            <person name="Oyono O.L."/>
            <person name="Patti C."/>
            <person name="Phunkhang P."/>
            <person name="Pierre F."/>
            <person name="Priest M."/>
            <person name="Raghuraman S."/>
            <person name="Rege F."/>
            <person name="Reyes R."/>
            <person name="Rise C."/>
            <person name="Rogov P."/>
            <person name="Ross K."/>
            <person name="Ryan E."/>
            <person name="Settipalli S."/>
            <person name="Shea T."/>
            <person name="Sherpa N."/>
            <person name="Shi L."/>
            <person name="Shih D."/>
            <person name="Sparrow T."/>
            <person name="Spaulding J."/>
            <person name="Stalker J."/>
            <person name="Stange-Thomann N."/>
            <person name="Stavropoulos S."/>
            <person name="Stone C."/>
            <person name="Strader C."/>
            <person name="Tesfaye S."/>
            <person name="Thomson T."/>
            <person name="Thoulutsang Y."/>
            <person name="Thoulutsang D."/>
            <person name="Topham K."/>
            <person name="Topping I."/>
            <person name="Tsamla T."/>
            <person name="Vassiliev H."/>
            <person name="Vo A."/>
            <person name="Wangchuk T."/>
            <person name="Wangdi T."/>
            <person name="Weiand M."/>
            <person name="Wilkinson J."/>
            <person name="Wilson A."/>
            <person name="Yadav S."/>
            <person name="Young G."/>
            <person name="Yu Q."/>
            <person name="Zembek L."/>
            <person name="Zhong D."/>
            <person name="Zimmer A."/>
            <person name="Zwirko Z."/>
            <person name="Jaffe D.B."/>
            <person name="Alvarez P."/>
            <person name="Brockman W."/>
            <person name="Butler J."/>
            <person name="Chin C."/>
            <person name="Gnerre S."/>
            <person name="Grabherr M."/>
            <person name="Kleber M."/>
            <person name="Mauceli E."/>
            <person name="MacCallum I."/>
        </authorList>
    </citation>
    <scope>NUCLEOTIDE SEQUENCE [LARGE SCALE GENOMIC DNA]</scope>
    <source>
        <strain evidence="17">white501</strain>
    </source>
</reference>
<comment type="catalytic activity">
    <reaction evidence="11">
        <text>tRNA(Val) + L-valine + ATP = L-valyl-tRNA(Val) + AMP + diphosphate</text>
        <dbReference type="Rhea" id="RHEA:10704"/>
        <dbReference type="Rhea" id="RHEA-COMP:9672"/>
        <dbReference type="Rhea" id="RHEA-COMP:9708"/>
        <dbReference type="ChEBI" id="CHEBI:30616"/>
        <dbReference type="ChEBI" id="CHEBI:33019"/>
        <dbReference type="ChEBI" id="CHEBI:57762"/>
        <dbReference type="ChEBI" id="CHEBI:78442"/>
        <dbReference type="ChEBI" id="CHEBI:78537"/>
        <dbReference type="ChEBI" id="CHEBI:456215"/>
        <dbReference type="EC" id="6.1.1.9"/>
    </reaction>
</comment>
<evidence type="ECO:0000256" key="4">
    <source>
        <dbReference type="ARBA" id="ARBA00022598"/>
    </source>
</evidence>
<dbReference type="EMBL" id="CM000362">
    <property type="protein sequence ID" value="EDX06885.1"/>
    <property type="molecule type" value="Genomic_DNA"/>
</dbReference>
<evidence type="ECO:0000259" key="14">
    <source>
        <dbReference type="Pfam" id="PF00133"/>
    </source>
</evidence>
<evidence type="ECO:0000256" key="9">
    <source>
        <dbReference type="ARBA" id="ARBA00024407"/>
    </source>
</evidence>
<keyword evidence="7 12" id="KW-0648">Protein biosynthesis</keyword>
<dbReference type="Proteomes" id="UP000000304">
    <property type="component" value="Chromosome 2R"/>
</dbReference>
<dbReference type="InterPro" id="IPR033705">
    <property type="entry name" value="Anticodon_Ia_Val"/>
</dbReference>
<evidence type="ECO:0000313" key="16">
    <source>
        <dbReference type="EMBL" id="EDX06885.1"/>
    </source>
</evidence>
<evidence type="ECO:0000256" key="12">
    <source>
        <dbReference type="RuleBase" id="RU363035"/>
    </source>
</evidence>
<dbReference type="InterPro" id="IPR009080">
    <property type="entry name" value="tRNAsynth_Ia_anticodon-bd"/>
</dbReference>
<evidence type="ECO:0000256" key="3">
    <source>
        <dbReference type="ARBA" id="ARBA00022490"/>
    </source>
</evidence>
<dbReference type="InterPro" id="IPR037118">
    <property type="entry name" value="Val-tRNA_synth_C_sf"/>
</dbReference>
<dbReference type="AlphaFoldDB" id="B4QDZ1"/>
<keyword evidence="5 12" id="KW-0547">Nucleotide-binding</keyword>
<dbReference type="Gene3D" id="1.10.287.380">
    <property type="entry name" value="Valyl-tRNA synthetase, C-terminal domain"/>
    <property type="match status" value="1"/>
</dbReference>
<dbReference type="CDD" id="cd07962">
    <property type="entry name" value="Anticodon_Ia_Val"/>
    <property type="match status" value="1"/>
</dbReference>
<dbReference type="Gene3D" id="3.40.50.620">
    <property type="entry name" value="HUPs"/>
    <property type="match status" value="1"/>
</dbReference>
<dbReference type="SUPFAM" id="SSF47323">
    <property type="entry name" value="Anticodon-binding domain of a subclass of class I aminoacyl-tRNA synthetases"/>
    <property type="match status" value="1"/>
</dbReference>
<organism evidence="16 17">
    <name type="scientific">Drosophila simulans</name>
    <name type="common">Fruit fly</name>
    <dbReference type="NCBI Taxonomy" id="7240"/>
    <lineage>
        <taxon>Eukaryota</taxon>
        <taxon>Metazoa</taxon>
        <taxon>Ecdysozoa</taxon>
        <taxon>Arthropoda</taxon>
        <taxon>Hexapoda</taxon>
        <taxon>Insecta</taxon>
        <taxon>Pterygota</taxon>
        <taxon>Neoptera</taxon>
        <taxon>Endopterygota</taxon>
        <taxon>Diptera</taxon>
        <taxon>Brachycera</taxon>
        <taxon>Muscomorpha</taxon>
        <taxon>Ephydroidea</taxon>
        <taxon>Drosophilidae</taxon>
        <taxon>Drosophila</taxon>
        <taxon>Sophophora</taxon>
    </lineage>
</organism>
<sequence length="808" mass="91051">GQAAAKLDKKAAAALAAGEKKRSPQKRTKEVKEAAVYTAQTAPGEKKDLSGALPDAYSPRYVEAQWYSWWEKEGFFTPEYGRASIDAPNPNGKFVMIIPPPNVTGSLHLGHALTNAIEDAITRYHRMKGRTTLWVPGCDHAGIATQVVVEKLLWRDEKLSRHDFGREKFIERIWDWRREKGGRIYEQLKSLGSSYDWSRVAFTMDPKLCRAVTEAFVRLHEEGSIYRSSRLVNWSCTLRSAISDIEVDKVEIPGRTFLSIPGYEDKVEFGVLIKFAYKVEGSDEEIIVATTRIETMLGDTAVAVHPQDDRYKHLHGKFVVHPFSTRRLPIVCDEFVDMAFGTGAVKITPAHDPNDYEVGKRCNLPFITIFNDDGYIIGDYGEFTGMKRFECRKKILEKLKALNLYRETLNNPMVVPICSRSKDVVEPLIKPQWYVSCSDMAASATEAVRSGELKIIPEHHTKTWYHWMDGIRDWCVSRQLWWGHRIPAYHVSFTDPSLQAGSELWNATKFALLYFTGSEKFDTELSASAAINQMDAWILSRLAAAIEACNTGFESYDFAAATSACYAFWLYDLCDVYLECLKPIFQSGSEEQQTAARRTLYVCLDYGLRLLSPFMPFITEELYQRLPRANPAPSICVASYPSNTSWRSTKIESDVEFVQKAARIIRSARSDYNLPNKVKTEVYIVCTDSVPSEILKRYASDLATISYCSNVVFDSPAPQGCAILTVTGQCEVHLLLKGLVEADKEIAKLQKKSDQLVQTVGKLTQAIQAADYATKVPAEVQEANETKLSESRAEIERIAAAIETLKLM</sequence>
<dbReference type="GO" id="GO:0004832">
    <property type="term" value="F:valine-tRNA ligase activity"/>
    <property type="evidence" value="ECO:0007669"/>
    <property type="project" value="UniProtKB-EC"/>
</dbReference>
<dbReference type="PANTHER" id="PTHR11946:SF109">
    <property type="entry name" value="VALINE--TRNA LIGASE"/>
    <property type="match status" value="1"/>
</dbReference>
<dbReference type="PANTHER" id="PTHR11946">
    <property type="entry name" value="VALYL-TRNA SYNTHETASES"/>
    <property type="match status" value="1"/>
</dbReference>
<dbReference type="InterPro" id="IPR002300">
    <property type="entry name" value="aa-tRNA-synth_Ia"/>
</dbReference>
<accession>B4QDZ1</accession>
<dbReference type="Pfam" id="PF08264">
    <property type="entry name" value="Anticodon_1"/>
    <property type="match status" value="1"/>
</dbReference>
<feature type="compositionally biased region" description="Basic and acidic residues" evidence="13">
    <location>
        <begin position="1"/>
        <end position="11"/>
    </location>
</feature>
<dbReference type="STRING" id="7240.B4QDZ1"/>
<dbReference type="GO" id="GO:0002161">
    <property type="term" value="F:aminoacyl-tRNA deacylase activity"/>
    <property type="evidence" value="ECO:0007669"/>
    <property type="project" value="InterPro"/>
</dbReference>
<evidence type="ECO:0000256" key="6">
    <source>
        <dbReference type="ARBA" id="ARBA00022840"/>
    </source>
</evidence>
<dbReference type="InterPro" id="IPR014729">
    <property type="entry name" value="Rossmann-like_a/b/a_fold"/>
</dbReference>
<evidence type="ECO:0000256" key="10">
    <source>
        <dbReference type="ARBA" id="ARBA00029936"/>
    </source>
</evidence>
<dbReference type="Gene3D" id="3.90.740.10">
    <property type="entry name" value="Valyl/Leucyl/Isoleucyl-tRNA synthetase, editing domain"/>
    <property type="match status" value="1"/>
</dbReference>
<dbReference type="PRINTS" id="PR00986">
    <property type="entry name" value="TRNASYNTHVAL"/>
</dbReference>
<dbReference type="FunFam" id="3.40.50.620:FF:000020">
    <property type="entry name" value="Valine--tRNA ligase, mitochondrial"/>
    <property type="match status" value="1"/>
</dbReference>
<evidence type="ECO:0000256" key="2">
    <source>
        <dbReference type="ARBA" id="ARBA00013169"/>
    </source>
</evidence>
<keyword evidence="17" id="KW-1185">Reference proteome</keyword>
<evidence type="ECO:0000256" key="8">
    <source>
        <dbReference type="ARBA" id="ARBA00023146"/>
    </source>
</evidence>
<dbReference type="HOGENOM" id="CLU_001493_0_2_1"/>
<protein>
    <recommendedName>
        <fullName evidence="9">Valine--tRNA ligase</fullName>
        <ecNumber evidence="2">6.1.1.9</ecNumber>
    </recommendedName>
    <alternativeName>
        <fullName evidence="10">Valyl-tRNA synthetase</fullName>
    </alternativeName>
</protein>
<proteinExistence type="inferred from homology"/>
<keyword evidence="6 12" id="KW-0067">ATP-binding</keyword>
<evidence type="ECO:0000256" key="13">
    <source>
        <dbReference type="SAM" id="MobiDB-lite"/>
    </source>
</evidence>